<organism evidence="2 3">
    <name type="scientific">Eschrichtius robustus</name>
    <name type="common">California gray whale</name>
    <name type="synonym">Eschrichtius gibbosus</name>
    <dbReference type="NCBI Taxonomy" id="9764"/>
    <lineage>
        <taxon>Eukaryota</taxon>
        <taxon>Metazoa</taxon>
        <taxon>Chordata</taxon>
        <taxon>Craniata</taxon>
        <taxon>Vertebrata</taxon>
        <taxon>Euteleostomi</taxon>
        <taxon>Mammalia</taxon>
        <taxon>Eutheria</taxon>
        <taxon>Laurasiatheria</taxon>
        <taxon>Artiodactyla</taxon>
        <taxon>Whippomorpha</taxon>
        <taxon>Cetacea</taxon>
        <taxon>Mysticeti</taxon>
        <taxon>Eschrichtiidae</taxon>
        <taxon>Eschrichtius</taxon>
    </lineage>
</organism>
<feature type="compositionally biased region" description="Basic and acidic residues" evidence="1">
    <location>
        <begin position="53"/>
        <end position="64"/>
    </location>
</feature>
<evidence type="ECO:0000256" key="1">
    <source>
        <dbReference type="SAM" id="MobiDB-lite"/>
    </source>
</evidence>
<gene>
    <name evidence="2" type="ORF">J1605_014974</name>
</gene>
<protein>
    <submittedName>
        <fullName evidence="2">Uncharacterized protein</fullName>
    </submittedName>
</protein>
<dbReference type="Proteomes" id="UP001159641">
    <property type="component" value="Unassembled WGS sequence"/>
</dbReference>
<feature type="compositionally biased region" description="Low complexity" evidence="1">
    <location>
        <begin position="102"/>
        <end position="112"/>
    </location>
</feature>
<accession>A0AB34GB89</accession>
<comment type="caution">
    <text evidence="2">The sequence shown here is derived from an EMBL/GenBank/DDBJ whole genome shotgun (WGS) entry which is preliminary data.</text>
</comment>
<sequence length="153" mass="16127">MKSPVPDLAPSDGEEGEDRTPLLQRAPRAETGPHSPPAFSGAQKQLWSPGGGLDREAGPGRAEARAGPLQVQPRGPRQLQPRGPRQVQPRGPRQVQPREPRQVQPAGPSGELLGAGGAGLPAIFGSIEPGTLWKNELGENLEINGQRAEGRTP</sequence>
<dbReference type="AlphaFoldDB" id="A0AB34GB89"/>
<evidence type="ECO:0000313" key="2">
    <source>
        <dbReference type="EMBL" id="KAJ8776956.1"/>
    </source>
</evidence>
<dbReference type="EMBL" id="JAIQCJ010002323">
    <property type="protein sequence ID" value="KAJ8776956.1"/>
    <property type="molecule type" value="Genomic_DNA"/>
</dbReference>
<feature type="region of interest" description="Disordered" evidence="1">
    <location>
        <begin position="1"/>
        <end position="122"/>
    </location>
</feature>
<evidence type="ECO:0000313" key="3">
    <source>
        <dbReference type="Proteomes" id="UP001159641"/>
    </source>
</evidence>
<reference evidence="2 3" key="1">
    <citation type="submission" date="2022-11" db="EMBL/GenBank/DDBJ databases">
        <title>Whole genome sequence of Eschrichtius robustus ER-17-0199.</title>
        <authorList>
            <person name="Bruniche-Olsen A."/>
            <person name="Black A.N."/>
            <person name="Fields C.J."/>
            <person name="Walden K."/>
            <person name="Dewoody J.A."/>
        </authorList>
    </citation>
    <scope>NUCLEOTIDE SEQUENCE [LARGE SCALE GENOMIC DNA]</scope>
    <source>
        <strain evidence="2">ER-17-0199</strain>
        <tissue evidence="2">Blubber</tissue>
    </source>
</reference>
<feature type="compositionally biased region" description="Low complexity" evidence="1">
    <location>
        <begin position="65"/>
        <end position="95"/>
    </location>
</feature>
<name>A0AB34GB89_ESCRO</name>
<proteinExistence type="predicted"/>
<keyword evidence="3" id="KW-1185">Reference proteome</keyword>